<keyword evidence="2" id="KW-1185">Reference proteome</keyword>
<sequence length="136" mass="15302">MDTTGTLRHHREDLRCKIEGVREIYAIGLEITTRGNVKRCIFEEVEIRFSDLTELPNIKELFDHYCIGWMRDLLFMDLLEENIPRDMLALMGEGASIVAESSAIEANTPTTSSANRVLAVPPATKPPILILAIVFT</sequence>
<protein>
    <submittedName>
        <fullName evidence="1">Uncharacterized protein</fullName>
    </submittedName>
</protein>
<evidence type="ECO:0000313" key="2">
    <source>
        <dbReference type="Proteomes" id="UP000823775"/>
    </source>
</evidence>
<evidence type="ECO:0000313" key="1">
    <source>
        <dbReference type="EMBL" id="MCE3215344.1"/>
    </source>
</evidence>
<dbReference type="Proteomes" id="UP000823775">
    <property type="component" value="Unassembled WGS sequence"/>
</dbReference>
<organism evidence="1 2">
    <name type="scientific">Datura stramonium</name>
    <name type="common">Jimsonweed</name>
    <name type="synonym">Common thornapple</name>
    <dbReference type="NCBI Taxonomy" id="4076"/>
    <lineage>
        <taxon>Eukaryota</taxon>
        <taxon>Viridiplantae</taxon>
        <taxon>Streptophyta</taxon>
        <taxon>Embryophyta</taxon>
        <taxon>Tracheophyta</taxon>
        <taxon>Spermatophyta</taxon>
        <taxon>Magnoliopsida</taxon>
        <taxon>eudicotyledons</taxon>
        <taxon>Gunneridae</taxon>
        <taxon>Pentapetalae</taxon>
        <taxon>asterids</taxon>
        <taxon>lamiids</taxon>
        <taxon>Solanales</taxon>
        <taxon>Solanaceae</taxon>
        <taxon>Solanoideae</taxon>
        <taxon>Datureae</taxon>
        <taxon>Datura</taxon>
    </lineage>
</organism>
<name>A0ABS8WR06_DATST</name>
<reference evidence="1 2" key="1">
    <citation type="journal article" date="2021" name="BMC Genomics">
        <title>Datura genome reveals duplications of psychoactive alkaloid biosynthetic genes and high mutation rate following tissue culture.</title>
        <authorList>
            <person name="Rajewski A."/>
            <person name="Carter-House D."/>
            <person name="Stajich J."/>
            <person name="Litt A."/>
        </authorList>
    </citation>
    <scope>NUCLEOTIDE SEQUENCE [LARGE SCALE GENOMIC DNA]</scope>
    <source>
        <strain evidence="1">AR-01</strain>
    </source>
</reference>
<accession>A0ABS8WR06</accession>
<gene>
    <name evidence="1" type="ORF">HAX54_001993</name>
</gene>
<dbReference type="EMBL" id="JACEIK010010859">
    <property type="protein sequence ID" value="MCE3215344.1"/>
    <property type="molecule type" value="Genomic_DNA"/>
</dbReference>
<comment type="caution">
    <text evidence="1">The sequence shown here is derived from an EMBL/GenBank/DDBJ whole genome shotgun (WGS) entry which is preliminary data.</text>
</comment>
<proteinExistence type="predicted"/>